<evidence type="ECO:0000256" key="11">
    <source>
        <dbReference type="ARBA" id="ARBA00022801"/>
    </source>
</evidence>
<dbReference type="PIRSF" id="PIRSF036852">
    <property type="entry name" value="Ribonuclease_H1_euk"/>
    <property type="match status" value="1"/>
</dbReference>
<dbReference type="InterPro" id="IPR022892">
    <property type="entry name" value="RNaseHI"/>
</dbReference>
<dbReference type="GO" id="GO:0004523">
    <property type="term" value="F:RNA-DNA hybrid ribonuclease activity"/>
    <property type="evidence" value="ECO:0007669"/>
    <property type="project" value="UniProtKB-EC"/>
</dbReference>
<dbReference type="Pfam" id="PF01693">
    <property type="entry name" value="Cauli_VI"/>
    <property type="match status" value="1"/>
</dbReference>
<organism evidence="15 16">
    <name type="scientific">Pediococcus acidilactici</name>
    <dbReference type="NCBI Taxonomy" id="1254"/>
    <lineage>
        <taxon>Bacteria</taxon>
        <taxon>Bacillati</taxon>
        <taxon>Bacillota</taxon>
        <taxon>Bacilli</taxon>
        <taxon>Lactobacillales</taxon>
        <taxon>Lactobacillaceae</taxon>
        <taxon>Pediococcus</taxon>
        <taxon>Pediococcus acidilactici group</taxon>
    </lineage>
</organism>
<dbReference type="SUPFAM" id="SSF53098">
    <property type="entry name" value="Ribonuclease H-like"/>
    <property type="match status" value="1"/>
</dbReference>
<name>A0AAP3U395_PEDAC</name>
<dbReference type="SUPFAM" id="SSF55658">
    <property type="entry name" value="L9 N-domain-like"/>
    <property type="match status" value="1"/>
</dbReference>
<dbReference type="InterPro" id="IPR036397">
    <property type="entry name" value="RNaseH_sf"/>
</dbReference>
<dbReference type="PROSITE" id="PS50879">
    <property type="entry name" value="RNASE_H_1"/>
    <property type="match status" value="1"/>
</dbReference>
<evidence type="ECO:0000256" key="10">
    <source>
        <dbReference type="ARBA" id="ARBA00022759"/>
    </source>
</evidence>
<dbReference type="InterPro" id="IPR002156">
    <property type="entry name" value="RNaseH_domain"/>
</dbReference>
<keyword evidence="12" id="KW-0460">Magnesium</keyword>
<sequence>MAKQKYYVVKIGKQPGIYRTWAETEAQVKGFSGASYKSFGTLEEAEQWQAGKEVTEAKSAKKATPQKQPQIPQKDPQVPTDRILLYTDGGSRNTGTVKGGHVRQADLAAWAYLLKKDDQEYSQSGGEFGATNNRMELTALWRGLETALAKVGKDAPITVISDSKYILNAITKKWLAGWQRRGWKKSTGDPVANQELWQQIAKLLPQFTDLQFLWTKGHATNQGNIFVDHKLNKMMDYMEEKGMVPIDDKLPK</sequence>
<feature type="region of interest" description="Disordered" evidence="13">
    <location>
        <begin position="58"/>
        <end position="79"/>
    </location>
</feature>
<evidence type="ECO:0000256" key="12">
    <source>
        <dbReference type="ARBA" id="ARBA00022842"/>
    </source>
</evidence>
<comment type="subunit">
    <text evidence="5">Monomer.</text>
</comment>
<comment type="similarity">
    <text evidence="4">Belongs to the RNase H family.</text>
</comment>
<evidence type="ECO:0000256" key="8">
    <source>
        <dbReference type="ARBA" id="ARBA00022722"/>
    </source>
</evidence>
<comment type="catalytic activity">
    <reaction evidence="1">
        <text>Endonucleolytic cleavage to 5'-phosphomonoester.</text>
        <dbReference type="EC" id="3.1.26.4"/>
    </reaction>
</comment>
<reference evidence="15" key="2">
    <citation type="submission" date="2023-10" db="EMBL/GenBank/DDBJ databases">
        <authorList>
            <person name="Khurajog B."/>
        </authorList>
    </citation>
    <scope>NUCLEOTIDE SEQUENCE</scope>
    <source>
        <strain evidence="15">BF9</strain>
    </source>
</reference>
<dbReference type="Gene3D" id="3.40.970.10">
    <property type="entry name" value="Ribonuclease H1, N-terminal domain"/>
    <property type="match status" value="1"/>
</dbReference>
<evidence type="ECO:0000256" key="5">
    <source>
        <dbReference type="ARBA" id="ARBA00011245"/>
    </source>
</evidence>
<feature type="compositionally biased region" description="Low complexity" evidence="13">
    <location>
        <begin position="62"/>
        <end position="79"/>
    </location>
</feature>
<evidence type="ECO:0000313" key="16">
    <source>
        <dbReference type="Proteomes" id="UP001280897"/>
    </source>
</evidence>
<dbReference type="PANTHER" id="PTHR10642:SF26">
    <property type="entry name" value="RIBONUCLEASE H1"/>
    <property type="match status" value="1"/>
</dbReference>
<evidence type="ECO:0000256" key="1">
    <source>
        <dbReference type="ARBA" id="ARBA00000077"/>
    </source>
</evidence>
<dbReference type="InterPro" id="IPR012337">
    <property type="entry name" value="RNaseH-like_sf"/>
</dbReference>
<evidence type="ECO:0000313" key="15">
    <source>
        <dbReference type="EMBL" id="MDV2621294.1"/>
    </source>
</evidence>
<keyword evidence="10" id="KW-0255">Endonuclease</keyword>
<dbReference type="Gene3D" id="3.30.420.10">
    <property type="entry name" value="Ribonuclease H-like superfamily/Ribonuclease H"/>
    <property type="match status" value="1"/>
</dbReference>
<evidence type="ECO:0000256" key="3">
    <source>
        <dbReference type="ARBA" id="ARBA00004065"/>
    </source>
</evidence>
<evidence type="ECO:0000256" key="7">
    <source>
        <dbReference type="ARBA" id="ARBA00017721"/>
    </source>
</evidence>
<feature type="domain" description="RNase H type-1" evidence="14">
    <location>
        <begin position="79"/>
        <end position="236"/>
    </location>
</feature>
<accession>A0AAP3U395</accession>
<dbReference type="InterPro" id="IPR011320">
    <property type="entry name" value="RNase_H1_N"/>
</dbReference>
<evidence type="ECO:0000256" key="4">
    <source>
        <dbReference type="ARBA" id="ARBA00005300"/>
    </source>
</evidence>
<dbReference type="GO" id="GO:0000287">
    <property type="term" value="F:magnesium ion binding"/>
    <property type="evidence" value="ECO:0007669"/>
    <property type="project" value="InterPro"/>
</dbReference>
<dbReference type="EMBL" id="JAWJAV010000003">
    <property type="protein sequence ID" value="MDV2621294.1"/>
    <property type="molecule type" value="Genomic_DNA"/>
</dbReference>
<dbReference type="Proteomes" id="UP001280897">
    <property type="component" value="Unassembled WGS sequence"/>
</dbReference>
<dbReference type="GO" id="GO:0003676">
    <property type="term" value="F:nucleic acid binding"/>
    <property type="evidence" value="ECO:0007669"/>
    <property type="project" value="InterPro"/>
</dbReference>
<evidence type="ECO:0000256" key="6">
    <source>
        <dbReference type="ARBA" id="ARBA00012180"/>
    </source>
</evidence>
<dbReference type="RefSeq" id="WP_008841234.1">
    <property type="nucleotide sequence ID" value="NZ_CP018763.1"/>
</dbReference>
<dbReference type="InterPro" id="IPR009027">
    <property type="entry name" value="Ribosomal_bL9/RNase_H1_N"/>
</dbReference>
<dbReference type="Pfam" id="PF00075">
    <property type="entry name" value="RNase_H"/>
    <property type="match status" value="1"/>
</dbReference>
<dbReference type="AlphaFoldDB" id="A0AAP3U395"/>
<keyword evidence="8" id="KW-0540">Nuclease</keyword>
<evidence type="ECO:0000256" key="9">
    <source>
        <dbReference type="ARBA" id="ARBA00022723"/>
    </source>
</evidence>
<dbReference type="EC" id="3.1.26.4" evidence="6"/>
<gene>
    <name evidence="15" type="ORF">R0G89_06055</name>
</gene>
<dbReference type="GO" id="GO:0043137">
    <property type="term" value="P:DNA replication, removal of RNA primer"/>
    <property type="evidence" value="ECO:0007669"/>
    <property type="project" value="TreeGrafter"/>
</dbReference>
<keyword evidence="11" id="KW-0378">Hydrolase</keyword>
<evidence type="ECO:0000256" key="13">
    <source>
        <dbReference type="SAM" id="MobiDB-lite"/>
    </source>
</evidence>
<comment type="caution">
    <text evidence="15">The sequence shown here is derived from an EMBL/GenBank/DDBJ whole genome shotgun (WGS) entry which is preliminary data.</text>
</comment>
<proteinExistence type="inferred from homology"/>
<dbReference type="CDD" id="cd09278">
    <property type="entry name" value="RNase_HI_prokaryote_like"/>
    <property type="match status" value="1"/>
</dbReference>
<protein>
    <recommendedName>
        <fullName evidence="7">Ribonuclease H</fullName>
        <ecNumber evidence="6">3.1.26.4</ecNumber>
    </recommendedName>
</protein>
<dbReference type="FunFam" id="3.40.970.10:FF:000002">
    <property type="entry name" value="Ribonuclease H"/>
    <property type="match status" value="1"/>
</dbReference>
<dbReference type="InterPro" id="IPR037056">
    <property type="entry name" value="RNase_H1_N_sf"/>
</dbReference>
<comment type="cofactor">
    <cofactor evidence="2">
        <name>Mg(2+)</name>
        <dbReference type="ChEBI" id="CHEBI:18420"/>
    </cofactor>
</comment>
<dbReference type="GeneID" id="57365156"/>
<dbReference type="InterPro" id="IPR017067">
    <property type="entry name" value="RNase_H1_euk"/>
</dbReference>
<comment type="function">
    <text evidence="3">Endonuclease that specifically degrades the RNA of RNA-DNA hybrids.</text>
</comment>
<reference evidence="15" key="1">
    <citation type="journal article" date="2023" name="PeerJ">
        <title>Selection and evaluation of lactic acid bacteria from chicken feces in Thailand as potential probiotics.</title>
        <authorList>
            <person name="Khurajog B."/>
            <person name="Disastra Y."/>
            <person name="Lawwyne L.D."/>
            <person name="Sirichokchatchawan W."/>
            <person name="Niyomtham W."/>
            <person name="Yindee J."/>
            <person name="Hampson D.J."/>
            <person name="Prapasarakul N."/>
        </authorList>
    </citation>
    <scope>NUCLEOTIDE SEQUENCE</scope>
    <source>
        <strain evidence="15">BF9</strain>
    </source>
</reference>
<evidence type="ECO:0000256" key="2">
    <source>
        <dbReference type="ARBA" id="ARBA00001946"/>
    </source>
</evidence>
<evidence type="ECO:0000259" key="14">
    <source>
        <dbReference type="PROSITE" id="PS50879"/>
    </source>
</evidence>
<dbReference type="PANTHER" id="PTHR10642">
    <property type="entry name" value="RIBONUCLEASE H1"/>
    <property type="match status" value="1"/>
</dbReference>
<dbReference type="InterPro" id="IPR050092">
    <property type="entry name" value="RNase_H"/>
</dbReference>
<keyword evidence="9" id="KW-0479">Metal-binding</keyword>